<evidence type="ECO:0000256" key="2">
    <source>
        <dbReference type="ARBA" id="ARBA00023134"/>
    </source>
</evidence>
<accession>A0A133VK59</accession>
<dbReference type="AlphaFoldDB" id="A0A133VK59"/>
<dbReference type="GO" id="GO:0005737">
    <property type="term" value="C:cytoplasm"/>
    <property type="evidence" value="ECO:0007669"/>
    <property type="project" value="TreeGrafter"/>
</dbReference>
<dbReference type="CDD" id="cd16266">
    <property type="entry name" value="IF2_aeIF5B_IV"/>
    <property type="match status" value="1"/>
</dbReference>
<keyword evidence="5" id="KW-1185">Reference proteome</keyword>
<feature type="non-terminal residue" evidence="4">
    <location>
        <position position="1"/>
    </location>
</feature>
<dbReference type="PANTHER" id="PTHR43381:SF4">
    <property type="entry name" value="EUKARYOTIC TRANSLATION INITIATION FACTOR 5B"/>
    <property type="match status" value="1"/>
</dbReference>
<dbReference type="Pfam" id="PF14578">
    <property type="entry name" value="GTP_EFTU_D4"/>
    <property type="match status" value="1"/>
</dbReference>
<dbReference type="GO" id="GO:0003743">
    <property type="term" value="F:translation initiation factor activity"/>
    <property type="evidence" value="ECO:0007669"/>
    <property type="project" value="TreeGrafter"/>
</dbReference>
<keyword evidence="2" id="KW-0342">GTP-binding</keyword>
<evidence type="ECO:0000259" key="3">
    <source>
        <dbReference type="Pfam" id="PF14578"/>
    </source>
</evidence>
<sequence>IFSSSVIYKILEEYKEWKKRKRKKIKKQKLEQVTRPGKIRLLPGYVFRQRKPAVIGCEVLKGTIKPGYDLVKGENRIGRIQEIQDEGVNIDQASTGDKVAVSISKITIGRQVKEGNILYNLLSDKDIRKLEELQEFLSKDEKEVLEEVKEKKYG</sequence>
<dbReference type="GO" id="GO:0005525">
    <property type="term" value="F:GTP binding"/>
    <property type="evidence" value="ECO:0007669"/>
    <property type="project" value="UniProtKB-KW"/>
</dbReference>
<organism evidence="4 5">
    <name type="scientific">candidate division MSBL1 archaeon SCGC-AAA382A20</name>
    <dbReference type="NCBI Taxonomy" id="1698280"/>
    <lineage>
        <taxon>Archaea</taxon>
        <taxon>Methanobacteriati</taxon>
        <taxon>Methanobacteriota</taxon>
        <taxon>candidate division MSBL1</taxon>
    </lineage>
</organism>
<dbReference type="Gene3D" id="2.40.30.10">
    <property type="entry name" value="Translation factors"/>
    <property type="match status" value="1"/>
</dbReference>
<evidence type="ECO:0000313" key="5">
    <source>
        <dbReference type="Proteomes" id="UP000070263"/>
    </source>
</evidence>
<evidence type="ECO:0000256" key="1">
    <source>
        <dbReference type="ARBA" id="ARBA00022741"/>
    </source>
</evidence>
<dbReference type="InterPro" id="IPR015760">
    <property type="entry name" value="TIF_IF2"/>
</dbReference>
<dbReference type="PANTHER" id="PTHR43381">
    <property type="entry name" value="TRANSLATION INITIATION FACTOR IF-2-RELATED"/>
    <property type="match status" value="1"/>
</dbReference>
<evidence type="ECO:0000313" key="4">
    <source>
        <dbReference type="EMBL" id="KXB06821.1"/>
    </source>
</evidence>
<name>A0A133VK59_9EURY</name>
<feature type="domain" description="Elongation factor Tu-type" evidence="3">
    <location>
        <begin position="35"/>
        <end position="119"/>
    </location>
</feature>
<dbReference type="SUPFAM" id="SSF50447">
    <property type="entry name" value="Translation proteins"/>
    <property type="match status" value="1"/>
</dbReference>
<reference evidence="4 5" key="1">
    <citation type="journal article" date="2016" name="Sci. Rep.">
        <title>Metabolic traits of an uncultured archaeal lineage -MSBL1- from brine pools of the Red Sea.</title>
        <authorList>
            <person name="Mwirichia R."/>
            <person name="Alam I."/>
            <person name="Rashid M."/>
            <person name="Vinu M."/>
            <person name="Ba-Alawi W."/>
            <person name="Anthony Kamau A."/>
            <person name="Kamanda Ngugi D."/>
            <person name="Goker M."/>
            <person name="Klenk H.P."/>
            <person name="Bajic V."/>
            <person name="Stingl U."/>
        </authorList>
    </citation>
    <scope>NUCLEOTIDE SEQUENCE [LARGE SCALE GENOMIC DNA]</scope>
    <source>
        <strain evidence="4">SCGC-AAA382A20</strain>
    </source>
</reference>
<protein>
    <recommendedName>
        <fullName evidence="3">Elongation factor Tu-type domain-containing protein</fullName>
    </recommendedName>
</protein>
<dbReference type="EMBL" id="LHYE01000028">
    <property type="protein sequence ID" value="KXB06821.1"/>
    <property type="molecule type" value="Genomic_DNA"/>
</dbReference>
<comment type="caution">
    <text evidence="4">The sequence shown here is derived from an EMBL/GenBank/DDBJ whole genome shotgun (WGS) entry which is preliminary data.</text>
</comment>
<dbReference type="Proteomes" id="UP000070263">
    <property type="component" value="Unassembled WGS sequence"/>
</dbReference>
<dbReference type="InterPro" id="IPR029459">
    <property type="entry name" value="EFTU-type"/>
</dbReference>
<keyword evidence="1" id="KW-0547">Nucleotide-binding</keyword>
<dbReference type="InterPro" id="IPR009000">
    <property type="entry name" value="Transl_B-barrel_sf"/>
</dbReference>
<proteinExistence type="predicted"/>
<gene>
    <name evidence="4" type="ORF">AKJ51_02715</name>
</gene>